<keyword evidence="4" id="KW-1185">Reference proteome</keyword>
<dbReference type="PANTHER" id="PTHR33164:SF43">
    <property type="entry name" value="HTH-TYPE TRANSCRIPTIONAL REPRESSOR YETL"/>
    <property type="match status" value="1"/>
</dbReference>
<dbReference type="PRINTS" id="PR00598">
    <property type="entry name" value="HTHMARR"/>
</dbReference>
<dbReference type="PANTHER" id="PTHR33164">
    <property type="entry name" value="TRANSCRIPTIONAL REGULATOR, MARR FAMILY"/>
    <property type="match status" value="1"/>
</dbReference>
<comment type="caution">
    <text evidence="3">The sequence shown here is derived from an EMBL/GenBank/DDBJ whole genome shotgun (WGS) entry which is preliminary data.</text>
</comment>
<dbReference type="PROSITE" id="PS50995">
    <property type="entry name" value="HTH_MARR_2"/>
    <property type="match status" value="1"/>
</dbReference>
<organism evidence="3 4">
    <name type="scientific">Curtobacterium citreum</name>
    <dbReference type="NCBI Taxonomy" id="2036"/>
    <lineage>
        <taxon>Bacteria</taxon>
        <taxon>Bacillati</taxon>
        <taxon>Actinomycetota</taxon>
        <taxon>Actinomycetes</taxon>
        <taxon>Micrococcales</taxon>
        <taxon>Microbacteriaceae</taxon>
        <taxon>Curtobacterium</taxon>
    </lineage>
</organism>
<dbReference type="SMART" id="SM00347">
    <property type="entry name" value="HTH_MARR"/>
    <property type="match status" value="1"/>
</dbReference>
<feature type="region of interest" description="Disordered" evidence="1">
    <location>
        <begin position="1"/>
        <end position="42"/>
    </location>
</feature>
<evidence type="ECO:0000259" key="2">
    <source>
        <dbReference type="PROSITE" id="PS50995"/>
    </source>
</evidence>
<dbReference type="InterPro" id="IPR036390">
    <property type="entry name" value="WH_DNA-bd_sf"/>
</dbReference>
<dbReference type="InterPro" id="IPR039422">
    <property type="entry name" value="MarR/SlyA-like"/>
</dbReference>
<gene>
    <name evidence="3" type="ORF">WMN62_02415</name>
</gene>
<sequence>MPHDEPTAPTDGPRDLDARRDRDDRRDREAARRDGRPLPDDDIRARVQQVGVQQQRFERHLARALDVDAAGLEAMDHLISHGQSTPTELARRLEISTAAMTLVLNRLESAGHVTRERHPSDGRKLVVTAAERSSDRAYDLVLPLIEGIEDVVAGMDATERATVQAFLDRLIGIYDDAMD</sequence>
<feature type="domain" description="HTH marR-type" evidence="2">
    <location>
        <begin position="40"/>
        <end position="172"/>
    </location>
</feature>
<reference evidence="3 4" key="1">
    <citation type="submission" date="2024-03" db="EMBL/GenBank/DDBJ databases">
        <title>Whole genomes of four grape xylem sap localized bacterial endophytes.</title>
        <authorList>
            <person name="Kumar G."/>
            <person name="Savka M.A."/>
        </authorList>
    </citation>
    <scope>NUCLEOTIDE SEQUENCE [LARGE SCALE GENOMIC DNA]</scope>
    <source>
        <strain evidence="3 4">RIT_GXS8</strain>
    </source>
</reference>
<proteinExistence type="predicted"/>
<protein>
    <submittedName>
        <fullName evidence="3">MarR family transcriptional regulator</fullName>
    </submittedName>
</protein>
<accession>A0ABU8Y6W6</accession>
<dbReference type="EMBL" id="JBBLYY010000016">
    <property type="protein sequence ID" value="MEK0170314.1"/>
    <property type="molecule type" value="Genomic_DNA"/>
</dbReference>
<dbReference type="Proteomes" id="UP001370299">
    <property type="component" value="Unassembled WGS sequence"/>
</dbReference>
<dbReference type="InterPro" id="IPR000835">
    <property type="entry name" value="HTH_MarR-typ"/>
</dbReference>
<name>A0ABU8Y6W6_9MICO</name>
<evidence type="ECO:0000313" key="4">
    <source>
        <dbReference type="Proteomes" id="UP001370299"/>
    </source>
</evidence>
<dbReference type="RefSeq" id="WP_340196962.1">
    <property type="nucleotide sequence ID" value="NZ_JBBKAP010000051.1"/>
</dbReference>
<dbReference type="Pfam" id="PF01047">
    <property type="entry name" value="MarR"/>
    <property type="match status" value="1"/>
</dbReference>
<evidence type="ECO:0000313" key="3">
    <source>
        <dbReference type="EMBL" id="MEK0170314.1"/>
    </source>
</evidence>
<dbReference type="InterPro" id="IPR036388">
    <property type="entry name" value="WH-like_DNA-bd_sf"/>
</dbReference>
<dbReference type="SUPFAM" id="SSF46785">
    <property type="entry name" value="Winged helix' DNA-binding domain"/>
    <property type="match status" value="1"/>
</dbReference>
<dbReference type="Gene3D" id="1.10.10.10">
    <property type="entry name" value="Winged helix-like DNA-binding domain superfamily/Winged helix DNA-binding domain"/>
    <property type="match status" value="1"/>
</dbReference>
<evidence type="ECO:0000256" key="1">
    <source>
        <dbReference type="SAM" id="MobiDB-lite"/>
    </source>
</evidence>